<protein>
    <recommendedName>
        <fullName evidence="2">Poly(3-hydroxyalkanoate) polymerase subunit PhaC</fullName>
    </recommendedName>
    <alternativeName>
        <fullName evidence="6">PHB synthase subunit PhaC</fullName>
    </alternativeName>
</protein>
<reference evidence="8" key="1">
    <citation type="submission" date="2018-07" db="EMBL/GenBank/DDBJ databases">
        <authorList>
            <person name="Quirk P.G."/>
            <person name="Krulwich T.A."/>
        </authorList>
    </citation>
    <scope>NUCLEOTIDE SEQUENCE</scope>
</reference>
<dbReference type="GO" id="GO:0016746">
    <property type="term" value="F:acyltransferase activity"/>
    <property type="evidence" value="ECO:0007669"/>
    <property type="project" value="UniProtKB-KW"/>
</dbReference>
<evidence type="ECO:0000256" key="1">
    <source>
        <dbReference type="ARBA" id="ARBA00004683"/>
    </source>
</evidence>
<comment type="pathway">
    <text evidence="1">Biopolymer metabolism; poly-(R)-3-hydroxybutanoate biosynthesis.</text>
</comment>
<dbReference type="EMBL" id="UIDG01000124">
    <property type="protein sequence ID" value="SUS05765.1"/>
    <property type="molecule type" value="Genomic_DNA"/>
</dbReference>
<evidence type="ECO:0000313" key="8">
    <source>
        <dbReference type="EMBL" id="SUS05765.1"/>
    </source>
</evidence>
<dbReference type="SUPFAM" id="SSF53474">
    <property type="entry name" value="alpha/beta-Hydrolases"/>
    <property type="match status" value="1"/>
</dbReference>
<keyword evidence="4" id="KW-0583">PHB biosynthesis</keyword>
<evidence type="ECO:0000256" key="6">
    <source>
        <dbReference type="ARBA" id="ARBA00033356"/>
    </source>
</evidence>
<accession>A0A380TBI0</accession>
<evidence type="ECO:0000256" key="5">
    <source>
        <dbReference type="ARBA" id="ARBA00023315"/>
    </source>
</evidence>
<dbReference type="GO" id="GO:0042619">
    <property type="term" value="P:poly-hydroxybutyrate biosynthetic process"/>
    <property type="evidence" value="ECO:0007669"/>
    <property type="project" value="UniProtKB-KW"/>
</dbReference>
<evidence type="ECO:0000256" key="2">
    <source>
        <dbReference type="ARBA" id="ARBA00019065"/>
    </source>
</evidence>
<evidence type="ECO:0000256" key="4">
    <source>
        <dbReference type="ARBA" id="ARBA00022752"/>
    </source>
</evidence>
<evidence type="ECO:0000259" key="7">
    <source>
        <dbReference type="Pfam" id="PF00561"/>
    </source>
</evidence>
<dbReference type="InterPro" id="IPR000073">
    <property type="entry name" value="AB_hydrolase_1"/>
</dbReference>
<dbReference type="InterPro" id="IPR029058">
    <property type="entry name" value="AB_hydrolase_fold"/>
</dbReference>
<gene>
    <name evidence="8" type="primary">phaC</name>
    <name evidence="8" type="ORF">DF3PB_210017</name>
</gene>
<evidence type="ECO:0000256" key="3">
    <source>
        <dbReference type="ARBA" id="ARBA00022679"/>
    </source>
</evidence>
<dbReference type="Gene3D" id="3.40.50.1820">
    <property type="entry name" value="alpha/beta hydrolase"/>
    <property type="match status" value="1"/>
</dbReference>
<organism evidence="8">
    <name type="scientific">metagenome</name>
    <dbReference type="NCBI Taxonomy" id="256318"/>
    <lineage>
        <taxon>unclassified sequences</taxon>
        <taxon>metagenomes</taxon>
    </lineage>
</organism>
<keyword evidence="5 8" id="KW-0012">Acyltransferase</keyword>
<proteinExistence type="predicted"/>
<dbReference type="InterPro" id="IPR010125">
    <property type="entry name" value="PHA_synth_III_C"/>
</dbReference>
<dbReference type="AlphaFoldDB" id="A0A380TBI0"/>
<dbReference type="UniPathway" id="UPA00917"/>
<dbReference type="InterPro" id="IPR051321">
    <property type="entry name" value="PHA/PHB_synthase"/>
</dbReference>
<dbReference type="PANTHER" id="PTHR36837">
    <property type="entry name" value="POLY(3-HYDROXYALKANOATE) POLYMERASE SUBUNIT PHAC"/>
    <property type="match status" value="1"/>
</dbReference>
<dbReference type="Pfam" id="PF00561">
    <property type="entry name" value="Abhydrolase_1"/>
    <property type="match status" value="1"/>
</dbReference>
<dbReference type="NCBIfam" id="TIGR01836">
    <property type="entry name" value="PHA_synth_III_C"/>
    <property type="match status" value="1"/>
</dbReference>
<dbReference type="PANTHER" id="PTHR36837:SF2">
    <property type="entry name" value="POLY(3-HYDROXYALKANOATE) POLYMERASE SUBUNIT PHAC"/>
    <property type="match status" value="1"/>
</dbReference>
<sequence>MLKFPIDIRQEDVARELAEIERKITSGMKQLTSMKDEDVDIGSTDKDVIYEREMWKLYHYKPLVDKKDLHPVPMLIVPPLINGYEVADLQPDRSLVRNFLREGIDVYLINWGYPKRCDMYLDWSDYVCDFVDDAVDQVRARHTLDKVNLFGICQGGTMATCYSALNNDKVRNLVLTVTPIDFQRNLVPGKHHVGLLFQMGKTANVDLMRDAFGLIPADVLNVSFLMAAPFTLMFGKYADTVDILENREATLNFLRMEKWLFGGPGVSGAAYQTLVKNLLQGNELVQGEFALDGEKVNLKNLTMPILNIYAERDHLVPPACTTALGEHVGNKDAYEELCIKTGHIGIYTGGASQKILAPHASKWLKAH</sequence>
<keyword evidence="3 8" id="KW-0808">Transferase</keyword>
<feature type="domain" description="AB hydrolase-1" evidence="7">
    <location>
        <begin position="93"/>
        <end position="348"/>
    </location>
</feature>
<name>A0A380TBI0_9ZZZZ</name>